<sequence length="62" mass="7186">IKAKAQTQTPKVHSINLKMELNLTGLSRNFVQMRSFVTVIELSPNYYSIWWQCTHSFVATVE</sequence>
<accession>A0ABN7WUD8</accession>
<evidence type="ECO:0000313" key="1">
    <source>
        <dbReference type="EMBL" id="CAG8839357.1"/>
    </source>
</evidence>
<evidence type="ECO:0000313" key="2">
    <source>
        <dbReference type="Proteomes" id="UP000789901"/>
    </source>
</evidence>
<reference evidence="1 2" key="1">
    <citation type="submission" date="2021-06" db="EMBL/GenBank/DDBJ databases">
        <authorList>
            <person name="Kallberg Y."/>
            <person name="Tangrot J."/>
            <person name="Rosling A."/>
        </authorList>
    </citation>
    <scope>NUCLEOTIDE SEQUENCE [LARGE SCALE GENOMIC DNA]</scope>
    <source>
        <strain evidence="1 2">120-4 pot B 10/14</strain>
    </source>
</reference>
<name>A0ABN7WUD8_GIGMA</name>
<organism evidence="1 2">
    <name type="scientific">Gigaspora margarita</name>
    <dbReference type="NCBI Taxonomy" id="4874"/>
    <lineage>
        <taxon>Eukaryota</taxon>
        <taxon>Fungi</taxon>
        <taxon>Fungi incertae sedis</taxon>
        <taxon>Mucoromycota</taxon>
        <taxon>Glomeromycotina</taxon>
        <taxon>Glomeromycetes</taxon>
        <taxon>Diversisporales</taxon>
        <taxon>Gigasporaceae</taxon>
        <taxon>Gigaspora</taxon>
    </lineage>
</organism>
<comment type="caution">
    <text evidence="1">The sequence shown here is derived from an EMBL/GenBank/DDBJ whole genome shotgun (WGS) entry which is preliminary data.</text>
</comment>
<proteinExistence type="predicted"/>
<gene>
    <name evidence="1" type="ORF">GMARGA_LOCUS34415</name>
</gene>
<feature type="non-terminal residue" evidence="1">
    <location>
        <position position="62"/>
    </location>
</feature>
<keyword evidence="2" id="KW-1185">Reference proteome</keyword>
<dbReference type="EMBL" id="CAJVQB010060254">
    <property type="protein sequence ID" value="CAG8839357.1"/>
    <property type="molecule type" value="Genomic_DNA"/>
</dbReference>
<feature type="non-terminal residue" evidence="1">
    <location>
        <position position="1"/>
    </location>
</feature>
<dbReference type="Proteomes" id="UP000789901">
    <property type="component" value="Unassembled WGS sequence"/>
</dbReference>
<protein>
    <submittedName>
        <fullName evidence="1">2107_t:CDS:1</fullName>
    </submittedName>
</protein>